<dbReference type="AlphaFoldDB" id="A0A2P2KDI2"/>
<protein>
    <submittedName>
        <fullName evidence="2">Uncharacterized protein LOC105115393</fullName>
    </submittedName>
</protein>
<keyword evidence="1" id="KW-0732">Signal</keyword>
<evidence type="ECO:0000313" key="2">
    <source>
        <dbReference type="EMBL" id="MBX03795.1"/>
    </source>
</evidence>
<accession>A0A2P2KDI2</accession>
<proteinExistence type="predicted"/>
<organism evidence="2">
    <name type="scientific">Rhizophora mucronata</name>
    <name type="common">Asiatic mangrove</name>
    <dbReference type="NCBI Taxonomy" id="61149"/>
    <lineage>
        <taxon>Eukaryota</taxon>
        <taxon>Viridiplantae</taxon>
        <taxon>Streptophyta</taxon>
        <taxon>Embryophyta</taxon>
        <taxon>Tracheophyta</taxon>
        <taxon>Spermatophyta</taxon>
        <taxon>Magnoliopsida</taxon>
        <taxon>eudicotyledons</taxon>
        <taxon>Gunneridae</taxon>
        <taxon>Pentapetalae</taxon>
        <taxon>rosids</taxon>
        <taxon>fabids</taxon>
        <taxon>Malpighiales</taxon>
        <taxon>Rhizophoraceae</taxon>
        <taxon>Rhizophora</taxon>
    </lineage>
</organism>
<dbReference type="EMBL" id="GGEC01023311">
    <property type="protein sequence ID" value="MBX03795.1"/>
    <property type="molecule type" value="Transcribed_RNA"/>
</dbReference>
<feature type="signal peptide" evidence="1">
    <location>
        <begin position="1"/>
        <end position="23"/>
    </location>
</feature>
<name>A0A2P2KDI2_RHIMU</name>
<feature type="chain" id="PRO_5015126968" evidence="1">
    <location>
        <begin position="24"/>
        <end position="56"/>
    </location>
</feature>
<evidence type="ECO:0000256" key="1">
    <source>
        <dbReference type="SAM" id="SignalP"/>
    </source>
</evidence>
<sequence>MVICSCCLPINLTTWMLLAPFLSHQSTQNTWTNNQQIILSQHTRGRTLQSFICYSR</sequence>
<reference evidence="2" key="1">
    <citation type="submission" date="2018-02" db="EMBL/GenBank/DDBJ databases">
        <title>Rhizophora mucronata_Transcriptome.</title>
        <authorList>
            <person name="Meera S.P."/>
            <person name="Sreeshan A."/>
            <person name="Augustine A."/>
        </authorList>
    </citation>
    <scope>NUCLEOTIDE SEQUENCE</scope>
    <source>
        <tissue evidence="2">Leaf</tissue>
    </source>
</reference>